<dbReference type="Gene3D" id="3.30.457.10">
    <property type="entry name" value="Copper amine oxidase-like, N-terminal domain"/>
    <property type="match status" value="1"/>
</dbReference>
<dbReference type="Proteomes" id="UP000030377">
    <property type="component" value="Unassembled WGS sequence"/>
</dbReference>
<dbReference type="InterPro" id="IPR012854">
    <property type="entry name" value="Cu_amine_oxidase-like_N"/>
</dbReference>
<keyword evidence="1" id="KW-0732">Signal</keyword>
<dbReference type="AlphaFoldDB" id="A0A0A3YGJ3"/>
<gene>
    <name evidence="3" type="ORF">MA20_48080</name>
</gene>
<dbReference type="SUPFAM" id="SSF55383">
    <property type="entry name" value="Copper amine oxidase, domain N"/>
    <property type="match status" value="2"/>
</dbReference>
<evidence type="ECO:0000313" key="3">
    <source>
        <dbReference type="EMBL" id="KGT72818.1"/>
    </source>
</evidence>
<organism evidence="3 4">
    <name type="scientific">Bradyrhizobium japonicum</name>
    <dbReference type="NCBI Taxonomy" id="375"/>
    <lineage>
        <taxon>Bacteria</taxon>
        <taxon>Pseudomonadati</taxon>
        <taxon>Pseudomonadota</taxon>
        <taxon>Alphaproteobacteria</taxon>
        <taxon>Hyphomicrobiales</taxon>
        <taxon>Nitrobacteraceae</taxon>
        <taxon>Bradyrhizobium</taxon>
    </lineage>
</organism>
<protein>
    <submittedName>
        <fullName evidence="3">Copper amine oxidase</fullName>
    </submittedName>
</protein>
<name>A0A0A3YGJ3_BRAJP</name>
<evidence type="ECO:0000259" key="2">
    <source>
        <dbReference type="Pfam" id="PF07833"/>
    </source>
</evidence>
<feature type="signal peptide" evidence="1">
    <location>
        <begin position="1"/>
        <end position="22"/>
    </location>
</feature>
<accession>A0A0A3YGJ3</accession>
<feature type="domain" description="Copper amine oxidase-like N-terminal" evidence="2">
    <location>
        <begin position="48"/>
        <end position="155"/>
    </location>
</feature>
<reference evidence="3 4" key="1">
    <citation type="submission" date="2014-09" db="EMBL/GenBank/DDBJ databases">
        <title>Draft genome of Bradyrhizobium japonicum Is-34.</title>
        <authorList>
            <person name="Tsurumaru H."/>
            <person name="Yamakawa T."/>
            <person name="Hashimoto S."/>
            <person name="Okizaki K."/>
            <person name="Kanesaki Y."/>
            <person name="Yoshikawa H."/>
            <person name="Yajima S."/>
        </authorList>
    </citation>
    <scope>NUCLEOTIDE SEQUENCE [LARGE SCALE GENOMIC DNA]</scope>
    <source>
        <strain evidence="3 4">Is-34</strain>
    </source>
</reference>
<feature type="chain" id="PRO_5002017014" evidence="1">
    <location>
        <begin position="23"/>
        <end position="162"/>
    </location>
</feature>
<sequence length="162" mass="16942">MLRKVPAVLLTAALLTSSVAIGAAAAQGQQAKPQPAKVQVASKITVLLNGKELIFAEEPVSWEGVTYVNASTLALALGGTAAWDSMNKSVLVAKGKDTALRLFADNPVAYKNGKKTKVPAVARPTTGAVLVPLVFVAEELGAKVTLNTKTKTYTITLVEKKQ</sequence>
<dbReference type="Pfam" id="PF07833">
    <property type="entry name" value="Cu_amine_oxidN1"/>
    <property type="match status" value="1"/>
</dbReference>
<comment type="caution">
    <text evidence="3">The sequence shown here is derived from an EMBL/GenBank/DDBJ whole genome shotgun (WGS) entry which is preliminary data.</text>
</comment>
<proteinExistence type="predicted"/>
<evidence type="ECO:0000256" key="1">
    <source>
        <dbReference type="SAM" id="SignalP"/>
    </source>
</evidence>
<evidence type="ECO:0000313" key="4">
    <source>
        <dbReference type="Proteomes" id="UP000030377"/>
    </source>
</evidence>
<dbReference type="EMBL" id="JRPN01000148">
    <property type="protein sequence ID" value="KGT72818.1"/>
    <property type="molecule type" value="Genomic_DNA"/>
</dbReference>
<dbReference type="InterPro" id="IPR036582">
    <property type="entry name" value="Mao_N_sf"/>
</dbReference>